<evidence type="ECO:0000256" key="11">
    <source>
        <dbReference type="ARBA" id="ARBA00023056"/>
    </source>
</evidence>
<dbReference type="GO" id="GO:0003844">
    <property type="term" value="F:1,4-alpha-glucan branching enzyme activity"/>
    <property type="evidence" value="ECO:0007669"/>
    <property type="project" value="UniProtKB-EC"/>
</dbReference>
<feature type="active site" description="Proton donor" evidence="14">
    <location>
        <position position="950"/>
    </location>
</feature>
<keyword evidence="7 14" id="KW-0808">Transferase</keyword>
<evidence type="ECO:0000256" key="5">
    <source>
        <dbReference type="ARBA" id="ARBA00011245"/>
    </source>
</evidence>
<sequence>MLENDLVEWLPKQRWFASADGSDSVTIRGRWVLTDGDPRVEILLIESGSSTYVVPLVFSTTSFTHDLVGRDRDQLVYDATDLRYGQRVLLETATSTWVEGHGDCGSLTGSAEGPVGTISSSKKFTGEQSNTSIMFDMTDGSTIILKIFRVLNDGLNPDVILTRALAEAGSPHVAAPRGSTLGTWREDAREVTGHLCVAQEFLPGARDAWVVMVDQGQQGIVDRDSIAKLGEATRAVHATLADVMPTVDVTEEERRSLVDAWRRRAGEAITQVPSLISRAAEIGAVFDSALTCQWPALQRIHGDYHLGQVLEVPDRGWVVLDFEGEPLRPLAERAAPDLALRDVAGMLRSFDYVGGHLIRNGIEPDRAREWVDEAQAAFLSGYGRLPAGSGDLLRALELDKALYEVSYEVAHRPDWVDVPLAGIDTILGPEDVTSDGHPAHAEAAHVPAEVPGPLPAAGHEQPEPAPPSAPTPFDAGADVDGLASNQQGKEVIMKHVPGEVSPDVLASVAYGDYHAPHDILGPHLVDGTLTIRVIRHLAVSVTIITESGEFEAEHEYNGVWVAAFGADKVPDYRVRATYSEQLVTTTDDPYRFLPTIGELDLYLYGEGRHEQLWRVLGSHVREYDSPLGVTRGASFAVWAPNARAIRVVGDFNHWSGKAHAMRSLGSSGVWELFIPGAEAGQGYKYEIQYQDGSWHQKADPMARRTELPPLTASVITKAEFEWDDDEWLDRRTATNPLTGPVSIYEVHLGSWRLDLDFRELAEQLVGHVTYLGFTHVEFMPVAEHPYGPSWGYQVTSYYAPTARFGTPDEFRYLVNALHKAGIGVIMDWVPAHFPKDAWALARFDGTPLYEDPDPSRGEHPDWGTLIFNYGRHEVRNFLVANALYWLEEFHIDGIRVDAVASLIYLDYSRKEGQWRPNIYGGRENLEAIAFLQETNATAYRNHPGIMMIAEESTSWPGVTAMTDGGGLGFGLKWNMGWMNDTLRYLAEEPINRRYHHGEITFSLVYAFSEQFLLPISHDEVVHGKGSLYSKMPGDDWQKRAGVRSLLAYQWAHPGKQLLFMGQEFAQISEWSESKGLDWWLTDNANHDQVMAMVADLNKVYVEHPALWSDDFSNHGFEWIDVSDGDHNTLTFLRRSADEQDWLVAIVNFAGTPHENYRVGLPFPGEWDEVLNTDDLKYGGSGVTNGIVNAEPIGWNGRAHSAALRVPPLGVVYLSPKDARKPQLP</sequence>
<dbReference type="NCBIfam" id="NF003811">
    <property type="entry name" value="PRK05402.1"/>
    <property type="match status" value="1"/>
</dbReference>
<keyword evidence="14 17" id="KW-0328">Glycosyltransferase</keyword>
<evidence type="ECO:0000256" key="14">
    <source>
        <dbReference type="HAMAP-Rule" id="MF_00685"/>
    </source>
</evidence>
<dbReference type="Gene3D" id="3.90.1200.10">
    <property type="match status" value="1"/>
</dbReference>
<dbReference type="InterPro" id="IPR006048">
    <property type="entry name" value="A-amylase/branching_C"/>
</dbReference>
<feature type="active site" description="Nucleophile" evidence="14">
    <location>
        <position position="897"/>
    </location>
</feature>
<keyword evidence="10" id="KW-0067">ATP-binding</keyword>
<dbReference type="InterPro" id="IPR011009">
    <property type="entry name" value="Kinase-like_dom_sf"/>
</dbReference>
<dbReference type="EC" id="2.4.1.18" evidence="14"/>
<dbReference type="Pfam" id="PF02922">
    <property type="entry name" value="CBM_48"/>
    <property type="match status" value="1"/>
</dbReference>
<evidence type="ECO:0000256" key="10">
    <source>
        <dbReference type="ARBA" id="ARBA00022840"/>
    </source>
</evidence>
<dbReference type="NCBIfam" id="NF008967">
    <property type="entry name" value="PRK12313.1"/>
    <property type="match status" value="1"/>
</dbReference>
<dbReference type="SMART" id="SM00642">
    <property type="entry name" value="Aamy"/>
    <property type="match status" value="1"/>
</dbReference>
<comment type="function">
    <text evidence="14">Catalyzes the formation of the alpha-1,6-glucosidic linkages in glycogen by scission of a 1,4-alpha-linked oligosaccharide from growing alpha-1,4-glucan chains and the subsequent attachment of the oligosaccharide to the alpha-1,6 position.</text>
</comment>
<comment type="catalytic activity">
    <reaction evidence="1 14">
        <text>Transfers a segment of a (1-&gt;4)-alpha-D-glucan chain to a primary hydroxy group in a similar glucan chain.</text>
        <dbReference type="EC" id="2.4.1.18"/>
    </reaction>
</comment>
<evidence type="ECO:0000256" key="7">
    <source>
        <dbReference type="ARBA" id="ARBA00022679"/>
    </source>
</evidence>
<evidence type="ECO:0000256" key="9">
    <source>
        <dbReference type="ARBA" id="ARBA00022777"/>
    </source>
</evidence>
<dbReference type="CDD" id="cd11322">
    <property type="entry name" value="AmyAc_Glg_BE"/>
    <property type="match status" value="1"/>
</dbReference>
<comment type="similarity">
    <text evidence="3">Belongs to the aminoglycoside phosphotransferase family.</text>
</comment>
<dbReference type="CDD" id="cd02855">
    <property type="entry name" value="E_set_GBE_prok_N"/>
    <property type="match status" value="1"/>
</dbReference>
<organism evidence="17 18">
    <name type="scientific">Flaviflexus equikiangi</name>
    <dbReference type="NCBI Taxonomy" id="2758573"/>
    <lineage>
        <taxon>Bacteria</taxon>
        <taxon>Bacillati</taxon>
        <taxon>Actinomycetota</taxon>
        <taxon>Actinomycetes</taxon>
        <taxon>Actinomycetales</taxon>
        <taxon>Actinomycetaceae</taxon>
        <taxon>Flaviflexus</taxon>
    </lineage>
</organism>
<dbReference type="InterPro" id="IPR004193">
    <property type="entry name" value="Glyco_hydro_13_N"/>
</dbReference>
<dbReference type="InterPro" id="IPR017853">
    <property type="entry name" value="GH"/>
</dbReference>
<evidence type="ECO:0000256" key="8">
    <source>
        <dbReference type="ARBA" id="ARBA00022741"/>
    </source>
</evidence>
<evidence type="ECO:0000256" key="4">
    <source>
        <dbReference type="ARBA" id="ARBA00009000"/>
    </source>
</evidence>
<dbReference type="Proteomes" id="UP000705983">
    <property type="component" value="Unassembled WGS sequence"/>
</dbReference>
<evidence type="ECO:0000256" key="3">
    <source>
        <dbReference type="ARBA" id="ARBA00006219"/>
    </source>
</evidence>
<name>A0ABS2TFN3_9ACTO</name>
<dbReference type="Pfam" id="PF22019">
    <property type="entry name" value="GlgB_N"/>
    <property type="match status" value="1"/>
</dbReference>
<dbReference type="InterPro" id="IPR006047">
    <property type="entry name" value="GH13_cat_dom"/>
</dbReference>
<dbReference type="InterPro" id="IPR014756">
    <property type="entry name" value="Ig_E-set"/>
</dbReference>
<dbReference type="Pfam" id="PF18085">
    <property type="entry name" value="Mak_N_cap"/>
    <property type="match status" value="1"/>
</dbReference>
<protein>
    <recommendedName>
        <fullName evidence="14">1,4-alpha-glucan branching enzyme GlgB</fullName>
        <ecNumber evidence="14">2.4.1.18</ecNumber>
    </recommendedName>
    <alternativeName>
        <fullName evidence="14">1,4-alpha-D-glucan:1,4-alpha-D-glucan 6-glucosyl-transferase</fullName>
    </alternativeName>
    <alternativeName>
        <fullName evidence="14">Alpha-(1-&gt;4)-glucan branching enzyme</fullName>
    </alternativeName>
    <alternativeName>
        <fullName evidence="14">Glycogen branching enzyme</fullName>
        <shortName evidence="14">BE</shortName>
    </alternativeName>
</protein>
<dbReference type="InterPro" id="IPR006407">
    <property type="entry name" value="GlgB"/>
</dbReference>
<feature type="region of interest" description="Disordered" evidence="15">
    <location>
        <begin position="449"/>
        <end position="481"/>
    </location>
</feature>
<accession>A0ABS2TFN3</accession>
<comment type="subunit">
    <text evidence="5 14">Monomer.</text>
</comment>
<dbReference type="InterPro" id="IPR013780">
    <property type="entry name" value="Glyco_hydro_b"/>
</dbReference>
<dbReference type="NCBIfam" id="TIGR01515">
    <property type="entry name" value="branching_enzym"/>
    <property type="match status" value="1"/>
</dbReference>
<dbReference type="InterPro" id="IPR044143">
    <property type="entry name" value="GlgB_N_E_set_prok"/>
</dbReference>
<dbReference type="Gene3D" id="3.20.20.80">
    <property type="entry name" value="Glycosidases"/>
    <property type="match status" value="1"/>
</dbReference>
<evidence type="ECO:0000256" key="6">
    <source>
        <dbReference type="ARBA" id="ARBA00022600"/>
    </source>
</evidence>
<dbReference type="EMBL" id="JAFFJS010000004">
    <property type="protein sequence ID" value="MBM9433465.1"/>
    <property type="molecule type" value="Genomic_DNA"/>
</dbReference>
<keyword evidence="8" id="KW-0547">Nucleotide-binding</keyword>
<dbReference type="InterPro" id="IPR040999">
    <property type="entry name" value="Mak_N_cap"/>
</dbReference>
<dbReference type="HAMAP" id="MF_00685">
    <property type="entry name" value="GlgB"/>
    <property type="match status" value="1"/>
</dbReference>
<feature type="domain" description="Glycosyl hydrolase family 13 catalytic" evidence="16">
    <location>
        <begin position="745"/>
        <end position="1096"/>
    </location>
</feature>
<dbReference type="Gene3D" id="2.60.40.1180">
    <property type="entry name" value="Golgi alpha-mannosidase II"/>
    <property type="match status" value="1"/>
</dbReference>
<comment type="similarity">
    <text evidence="4 14">Belongs to the glycosyl hydrolase 13 family. GlgB subfamily.</text>
</comment>
<comment type="caution">
    <text evidence="17">The sequence shown here is derived from an EMBL/GenBank/DDBJ whole genome shotgun (WGS) entry which is preliminary data.</text>
</comment>
<evidence type="ECO:0000256" key="13">
    <source>
        <dbReference type="ARBA" id="ARBA00049067"/>
    </source>
</evidence>
<comment type="pathway">
    <text evidence="2 14">Glycan biosynthesis; glycogen biosynthesis.</text>
</comment>
<evidence type="ECO:0000313" key="18">
    <source>
        <dbReference type="Proteomes" id="UP000705983"/>
    </source>
</evidence>
<reference evidence="18" key="1">
    <citation type="submission" date="2021-02" db="EMBL/GenBank/DDBJ databases">
        <title>Leucobacter sp. CX169.</title>
        <authorList>
            <person name="Cheng Y."/>
        </authorList>
    </citation>
    <scope>NUCLEOTIDE SEQUENCE [LARGE SCALE GENOMIC DNA]</scope>
    <source>
        <strain evidence="18">JY899</strain>
    </source>
</reference>
<evidence type="ECO:0000256" key="15">
    <source>
        <dbReference type="SAM" id="MobiDB-lite"/>
    </source>
</evidence>
<gene>
    <name evidence="14 17" type="primary">glgB</name>
    <name evidence="17" type="ORF">JVW63_07125</name>
</gene>
<dbReference type="Pfam" id="PF02806">
    <property type="entry name" value="Alpha-amylase_C"/>
    <property type="match status" value="1"/>
</dbReference>
<evidence type="ECO:0000256" key="12">
    <source>
        <dbReference type="ARBA" id="ARBA00023277"/>
    </source>
</evidence>
<dbReference type="PANTHER" id="PTHR43651:SF3">
    <property type="entry name" value="1,4-ALPHA-GLUCAN-BRANCHING ENZYME"/>
    <property type="match status" value="1"/>
</dbReference>
<dbReference type="Pfam" id="PF00128">
    <property type="entry name" value="Alpha-amylase"/>
    <property type="match status" value="1"/>
</dbReference>
<keyword evidence="12 14" id="KW-0119">Carbohydrate metabolism</keyword>
<dbReference type="SUPFAM" id="SSF81296">
    <property type="entry name" value="E set domains"/>
    <property type="match status" value="2"/>
</dbReference>
<evidence type="ECO:0000259" key="16">
    <source>
        <dbReference type="SMART" id="SM00642"/>
    </source>
</evidence>
<evidence type="ECO:0000256" key="1">
    <source>
        <dbReference type="ARBA" id="ARBA00000826"/>
    </source>
</evidence>
<dbReference type="SUPFAM" id="SSF51445">
    <property type="entry name" value="(Trans)glycosidases"/>
    <property type="match status" value="1"/>
</dbReference>
<keyword evidence="6 14" id="KW-0321">Glycogen metabolism</keyword>
<proteinExistence type="inferred from homology"/>
<dbReference type="Gene3D" id="2.60.40.10">
    <property type="entry name" value="Immunoglobulins"/>
    <property type="match status" value="2"/>
</dbReference>
<dbReference type="InterPro" id="IPR013783">
    <property type="entry name" value="Ig-like_fold"/>
</dbReference>
<evidence type="ECO:0000313" key="17">
    <source>
        <dbReference type="EMBL" id="MBM9433465.1"/>
    </source>
</evidence>
<dbReference type="SUPFAM" id="SSF56112">
    <property type="entry name" value="Protein kinase-like (PK-like)"/>
    <property type="match status" value="1"/>
</dbReference>
<keyword evidence="18" id="KW-1185">Reference proteome</keyword>
<dbReference type="SUPFAM" id="SSF51011">
    <property type="entry name" value="Glycosyl hydrolase domain"/>
    <property type="match status" value="1"/>
</dbReference>
<dbReference type="InterPro" id="IPR054169">
    <property type="entry name" value="GlgB_N"/>
</dbReference>
<keyword evidence="9" id="KW-0418">Kinase</keyword>
<evidence type="ECO:0000256" key="2">
    <source>
        <dbReference type="ARBA" id="ARBA00004964"/>
    </source>
</evidence>
<dbReference type="PANTHER" id="PTHR43651">
    <property type="entry name" value="1,4-ALPHA-GLUCAN-BRANCHING ENZYME"/>
    <property type="match status" value="1"/>
</dbReference>
<comment type="catalytic activity">
    <reaction evidence="13">
        <text>D-maltose + ATP = alpha-maltose 1-phosphate + ADP + H(+)</text>
        <dbReference type="Rhea" id="RHEA:31915"/>
        <dbReference type="ChEBI" id="CHEBI:15378"/>
        <dbReference type="ChEBI" id="CHEBI:17306"/>
        <dbReference type="ChEBI" id="CHEBI:30616"/>
        <dbReference type="ChEBI" id="CHEBI:63576"/>
        <dbReference type="ChEBI" id="CHEBI:456216"/>
        <dbReference type="EC" id="2.7.1.175"/>
    </reaction>
</comment>
<keyword evidence="11 14" id="KW-0320">Glycogen biosynthesis</keyword>